<dbReference type="PANTHER" id="PTHR34580:SF3">
    <property type="entry name" value="PROTEIN PAFB"/>
    <property type="match status" value="1"/>
</dbReference>
<dbReference type="Gene3D" id="1.10.10.10">
    <property type="entry name" value="Winged helix-like DNA-binding domain superfamily/Winged helix DNA-binding domain"/>
    <property type="match status" value="1"/>
</dbReference>
<dbReference type="InterPro" id="IPR013196">
    <property type="entry name" value="HTH_11"/>
</dbReference>
<feature type="domain" description="WYL" evidence="2">
    <location>
        <begin position="137"/>
        <end position="202"/>
    </location>
</feature>
<reference evidence="3 4" key="1">
    <citation type="submission" date="2020-06" db="EMBL/GenBank/DDBJ databases">
        <authorList>
            <person name="Qiu C."/>
            <person name="Liu Z."/>
        </authorList>
    </citation>
    <scope>NUCLEOTIDE SEQUENCE [LARGE SCALE GENOMIC DNA]</scope>
    <source>
        <strain evidence="3 4">EM 1</strain>
    </source>
</reference>
<gene>
    <name evidence="3" type="ORF">HV832_11910</name>
</gene>
<dbReference type="RefSeq" id="WP_176804068.1">
    <property type="nucleotide sequence ID" value="NZ_JABXYJ010000006.1"/>
</dbReference>
<evidence type="ECO:0000259" key="1">
    <source>
        <dbReference type="Pfam" id="PF08279"/>
    </source>
</evidence>
<dbReference type="PANTHER" id="PTHR34580">
    <property type="match status" value="1"/>
</dbReference>
<feature type="domain" description="Helix-turn-helix type 11" evidence="1">
    <location>
        <begin position="6"/>
        <end position="60"/>
    </location>
</feature>
<evidence type="ECO:0000313" key="4">
    <source>
        <dbReference type="Proteomes" id="UP000588051"/>
    </source>
</evidence>
<protein>
    <submittedName>
        <fullName evidence="3">YafY family transcriptional regulator</fullName>
    </submittedName>
</protein>
<dbReference type="SUPFAM" id="SSF46785">
    <property type="entry name" value="Winged helix' DNA-binding domain"/>
    <property type="match status" value="1"/>
</dbReference>
<dbReference type="PROSITE" id="PS52050">
    <property type="entry name" value="WYL"/>
    <property type="match status" value="1"/>
</dbReference>
<evidence type="ECO:0000313" key="3">
    <source>
        <dbReference type="EMBL" id="NVO78537.1"/>
    </source>
</evidence>
<dbReference type="AlphaFoldDB" id="A0A850QHN1"/>
<comment type="caution">
    <text evidence="3">The sequence shown here is derived from an EMBL/GenBank/DDBJ whole genome shotgun (WGS) entry which is preliminary data.</text>
</comment>
<evidence type="ECO:0000259" key="2">
    <source>
        <dbReference type="Pfam" id="PF13280"/>
    </source>
</evidence>
<organism evidence="3 4">
    <name type="scientific">Undibacterium oligocarboniphilum</name>
    <dbReference type="NCBI Taxonomy" id="666702"/>
    <lineage>
        <taxon>Bacteria</taxon>
        <taxon>Pseudomonadati</taxon>
        <taxon>Pseudomonadota</taxon>
        <taxon>Betaproteobacteria</taxon>
        <taxon>Burkholderiales</taxon>
        <taxon>Oxalobacteraceae</taxon>
        <taxon>Undibacterium</taxon>
    </lineage>
</organism>
<dbReference type="Pfam" id="PF08279">
    <property type="entry name" value="HTH_11"/>
    <property type="match status" value="1"/>
</dbReference>
<dbReference type="Pfam" id="PF13280">
    <property type="entry name" value="WYL"/>
    <property type="match status" value="1"/>
</dbReference>
<dbReference type="InterPro" id="IPR051534">
    <property type="entry name" value="CBASS_pafABC_assoc_protein"/>
</dbReference>
<dbReference type="InterPro" id="IPR036388">
    <property type="entry name" value="WH-like_DNA-bd_sf"/>
</dbReference>
<keyword evidence="4" id="KW-1185">Reference proteome</keyword>
<accession>A0A850QHN1</accession>
<dbReference type="InterPro" id="IPR026881">
    <property type="entry name" value="WYL_dom"/>
</dbReference>
<dbReference type="InterPro" id="IPR036390">
    <property type="entry name" value="WH_DNA-bd_sf"/>
</dbReference>
<dbReference type="EMBL" id="JABXYJ010000006">
    <property type="protein sequence ID" value="NVO78537.1"/>
    <property type="molecule type" value="Genomic_DNA"/>
</dbReference>
<dbReference type="Proteomes" id="UP000588051">
    <property type="component" value="Unassembled WGS sequence"/>
</dbReference>
<name>A0A850QHN1_9BURK</name>
<proteinExistence type="predicted"/>
<sequence>MSRSERLLQLMQILRRYRYPVSGAALAQELGISLRSVYRDIASLQAQGARIEGEAGLGYILQPGFTLPPLMFSSEEAESIALGLRWVTDRADQRLSASARDALAKITAVLPPELRHELDHTGLLIGPSASSPGNPEWLHAVRLAVRQEHILSIHYADERGNTSERRIWPCALTFFDHAQVIVAWCELRQSFRHFRTDRLHALNDTRERYPQSRQKLLKRWKEELLASDSRNTSRTTSTVTADKN</sequence>